<dbReference type="InterPro" id="IPR036514">
    <property type="entry name" value="SGNH_hydro_sf"/>
</dbReference>
<dbReference type="InterPro" id="IPR037460">
    <property type="entry name" value="SEST-like"/>
</dbReference>
<organism evidence="5 6">
    <name type="scientific">Isoptericola sediminis</name>
    <dbReference type="NCBI Taxonomy" id="2733572"/>
    <lineage>
        <taxon>Bacteria</taxon>
        <taxon>Bacillati</taxon>
        <taxon>Actinomycetota</taxon>
        <taxon>Actinomycetes</taxon>
        <taxon>Micrococcales</taxon>
        <taxon>Promicromonosporaceae</taxon>
        <taxon>Isoptericola</taxon>
    </lineage>
</organism>
<accession>A0A849KIA1</accession>
<dbReference type="PROSITE" id="PS51257">
    <property type="entry name" value="PROKAR_LIPOPROTEIN"/>
    <property type="match status" value="1"/>
</dbReference>
<dbReference type="GO" id="GO:0004806">
    <property type="term" value="F:triacylglycerol lipase activity"/>
    <property type="evidence" value="ECO:0007669"/>
    <property type="project" value="TreeGrafter"/>
</dbReference>
<name>A0A849KIA1_9MICO</name>
<evidence type="ECO:0000313" key="5">
    <source>
        <dbReference type="EMBL" id="NNU28373.1"/>
    </source>
</evidence>
<dbReference type="Pfam" id="PF13472">
    <property type="entry name" value="Lipase_GDSL_2"/>
    <property type="match status" value="1"/>
</dbReference>
<dbReference type="RefSeq" id="WP_171247919.1">
    <property type="nucleotide sequence ID" value="NZ_JABFAJ010000024.1"/>
</dbReference>
<proteinExistence type="predicted"/>
<feature type="chain" id="PRO_5032366065" evidence="3">
    <location>
        <begin position="31"/>
        <end position="288"/>
    </location>
</feature>
<keyword evidence="2" id="KW-1015">Disulfide bond</keyword>
<feature type="domain" description="SGNH hydrolase-type esterase" evidence="4">
    <location>
        <begin position="39"/>
        <end position="275"/>
    </location>
</feature>
<feature type="active site" evidence="1">
    <location>
        <position position="269"/>
    </location>
</feature>
<dbReference type="CDD" id="cd01823">
    <property type="entry name" value="SEST_like"/>
    <property type="match status" value="1"/>
</dbReference>
<feature type="disulfide bond" evidence="2">
    <location>
        <begin position="61"/>
        <end position="85"/>
    </location>
</feature>
<feature type="signal peptide" evidence="3">
    <location>
        <begin position="1"/>
        <end position="30"/>
    </location>
</feature>
<keyword evidence="3" id="KW-0732">Signal</keyword>
<sequence>MPLAPRRRLAAALASATVLVAGCLVPAAAAAPPPEEYVALGDSYSAGSGILPLAPDARPVCLQSTRNYPHLVADRIGADLTDVSCSGAETGDLYRNQHLFVPAQLDALTSKTDVVTLTIGGNDNSTFISAILKCGSLGALTVGFGSPCKNTYGSHFTDQVEQVTYPAVRQALLDIQERAPKAEVAIVGYPWIVPAEKGCFAKMSIAQGDIPYLRDLQATLNGVIEQAAAETGATFVDMAERSEGRDACAPYGERWIEPILFGTNVVPVHPNALGEAGMAEAVLATLGR</sequence>
<evidence type="ECO:0000256" key="3">
    <source>
        <dbReference type="SAM" id="SignalP"/>
    </source>
</evidence>
<evidence type="ECO:0000256" key="1">
    <source>
        <dbReference type="PIRSR" id="PIRSR637460-1"/>
    </source>
</evidence>
<dbReference type="PANTHER" id="PTHR37981:SF1">
    <property type="entry name" value="SGNH HYDROLASE-TYPE ESTERASE DOMAIN-CONTAINING PROTEIN"/>
    <property type="match status" value="1"/>
</dbReference>
<reference evidence="5 6" key="1">
    <citation type="submission" date="2020-05" db="EMBL/GenBank/DDBJ databases">
        <title>Genome sequence of Isoptericola sp. JC619 isolated from Chilika lagoon, India.</title>
        <authorList>
            <person name="Kumar D."/>
            <person name="Appam K."/>
            <person name="Gandham S."/>
            <person name="Uppada J."/>
            <person name="Sasikala C."/>
            <person name="Venkata Ramana C."/>
        </authorList>
    </citation>
    <scope>NUCLEOTIDE SEQUENCE [LARGE SCALE GENOMIC DNA]</scope>
    <source>
        <strain evidence="5 6">JC619</strain>
    </source>
</reference>
<dbReference type="GO" id="GO:0019433">
    <property type="term" value="P:triglyceride catabolic process"/>
    <property type="evidence" value="ECO:0007669"/>
    <property type="project" value="TreeGrafter"/>
</dbReference>
<evidence type="ECO:0000313" key="6">
    <source>
        <dbReference type="Proteomes" id="UP000557204"/>
    </source>
</evidence>
<keyword evidence="6" id="KW-1185">Reference proteome</keyword>
<gene>
    <name evidence="5" type="ORF">HLI28_12585</name>
</gene>
<feature type="disulfide bond" evidence="2">
    <location>
        <begin position="199"/>
        <end position="248"/>
    </location>
</feature>
<dbReference type="InterPro" id="IPR013830">
    <property type="entry name" value="SGNH_hydro"/>
</dbReference>
<evidence type="ECO:0000259" key="4">
    <source>
        <dbReference type="Pfam" id="PF13472"/>
    </source>
</evidence>
<dbReference type="EMBL" id="JABFAJ010000024">
    <property type="protein sequence ID" value="NNU28373.1"/>
    <property type="molecule type" value="Genomic_DNA"/>
</dbReference>
<dbReference type="PANTHER" id="PTHR37981">
    <property type="entry name" value="LIPASE 2"/>
    <property type="match status" value="1"/>
</dbReference>
<keyword evidence="5" id="KW-0378">Hydrolase</keyword>
<feature type="active site" description="Nucleophile" evidence="1">
    <location>
        <position position="43"/>
    </location>
</feature>
<evidence type="ECO:0000256" key="2">
    <source>
        <dbReference type="PIRSR" id="PIRSR637460-2"/>
    </source>
</evidence>
<feature type="disulfide bond" evidence="2">
    <location>
        <begin position="134"/>
        <end position="148"/>
    </location>
</feature>
<dbReference type="SUPFAM" id="SSF52266">
    <property type="entry name" value="SGNH hydrolase"/>
    <property type="match status" value="1"/>
</dbReference>
<dbReference type="Gene3D" id="3.40.50.1110">
    <property type="entry name" value="SGNH hydrolase"/>
    <property type="match status" value="1"/>
</dbReference>
<protein>
    <submittedName>
        <fullName evidence="5">SGNH/GDSL hydrolase family protein</fullName>
    </submittedName>
</protein>
<dbReference type="Proteomes" id="UP000557204">
    <property type="component" value="Unassembled WGS sequence"/>
</dbReference>
<comment type="caution">
    <text evidence="5">The sequence shown here is derived from an EMBL/GenBank/DDBJ whole genome shotgun (WGS) entry which is preliminary data.</text>
</comment>
<dbReference type="AlphaFoldDB" id="A0A849KIA1"/>